<feature type="domain" description="Putative endonuclease Z1" evidence="1">
    <location>
        <begin position="399"/>
        <end position="627"/>
    </location>
</feature>
<evidence type="ECO:0000313" key="3">
    <source>
        <dbReference type="Proteomes" id="UP000476696"/>
    </source>
</evidence>
<organism evidence="2 3">
    <name type="scientific">Rahnella contaminans</name>
    <dbReference type="NCBI Taxonomy" id="2703882"/>
    <lineage>
        <taxon>Bacteria</taxon>
        <taxon>Pseudomonadati</taxon>
        <taxon>Pseudomonadota</taxon>
        <taxon>Gammaproteobacteria</taxon>
        <taxon>Enterobacterales</taxon>
        <taxon>Yersiniaceae</taxon>
        <taxon>Rahnella</taxon>
    </lineage>
</organism>
<keyword evidence="3" id="KW-1185">Reference proteome</keyword>
<dbReference type="Pfam" id="PF10593">
    <property type="entry name" value="Z1"/>
    <property type="match status" value="1"/>
</dbReference>
<dbReference type="Gene3D" id="3.40.50.300">
    <property type="entry name" value="P-loop containing nucleotide triphosphate hydrolases"/>
    <property type="match status" value="1"/>
</dbReference>
<proteinExistence type="predicted"/>
<dbReference type="Proteomes" id="UP000476696">
    <property type="component" value="Unassembled WGS sequence"/>
</dbReference>
<evidence type="ECO:0000259" key="1">
    <source>
        <dbReference type="Pfam" id="PF10593"/>
    </source>
</evidence>
<gene>
    <name evidence="2" type="ORF">GW579_10005</name>
</gene>
<accession>A0A6M2B2Z4</accession>
<dbReference type="InterPro" id="IPR018310">
    <property type="entry name" value="Put_endonuclease_Z1-dom"/>
</dbReference>
<comment type="caution">
    <text evidence="2">The sequence shown here is derived from an EMBL/GenBank/DDBJ whole genome shotgun (WGS) entry which is preliminary data.</text>
</comment>
<reference evidence="2 3" key="1">
    <citation type="submission" date="2020-01" db="EMBL/GenBank/DDBJ databases">
        <authorList>
            <person name="Lee S.D."/>
        </authorList>
    </citation>
    <scope>NUCLEOTIDE SEQUENCE [LARGE SCALE GENOMIC DNA]</scope>
    <source>
        <strain evidence="2 3">Lac-M11</strain>
    </source>
</reference>
<reference evidence="2 3" key="2">
    <citation type="submission" date="2020-03" db="EMBL/GenBank/DDBJ databases">
        <title>Rahnella aceri sp. nov., isoated from traditional Jeju Makgeolli.</title>
        <authorList>
            <person name="Kim I.S."/>
            <person name="Jeon D."/>
        </authorList>
    </citation>
    <scope>NUCLEOTIDE SEQUENCE [LARGE SCALE GENOMIC DNA]</scope>
    <source>
        <strain evidence="2 3">Lac-M11</strain>
    </source>
</reference>
<evidence type="ECO:0000313" key="2">
    <source>
        <dbReference type="EMBL" id="NGX87415.1"/>
    </source>
</evidence>
<protein>
    <submittedName>
        <fullName evidence="2">Z1 domain-containing protein</fullName>
    </submittedName>
</protein>
<dbReference type="RefSeq" id="WP_165058903.1">
    <property type="nucleotide sequence ID" value="NZ_JAADJS010000002.1"/>
</dbReference>
<dbReference type="AlphaFoldDB" id="A0A6M2B2Z4"/>
<dbReference type="EMBL" id="JAADJS010000002">
    <property type="protein sequence ID" value="NGX87415.1"/>
    <property type="molecule type" value="Genomic_DNA"/>
</dbReference>
<dbReference type="InterPro" id="IPR027417">
    <property type="entry name" value="P-loop_NTPase"/>
</dbReference>
<name>A0A6M2B2Z4_9GAMM</name>
<sequence>MSDNSFNSSQNSLINSLIQIFSAWKETPSYLDIESTAKMLAPIAQYTGPIEPVVNQVMVDIVTSMGVGISLVDPEAKHDEKWVYTSDKINWIYSDSYEKYLRGQGWNNNLIQSLSDVSKNIVGLLQDPTSDGTWDRRGLVIGNVQSGKTANYLSVVSRAADAGYKFIIVIAGIHNNLRKQTQERVDEGFVGKSSDPNNRCLIGVGHNKYPHPATLTNIYQDFNKSTAGHSGWELNDFSKPIILVIKKNVSTLKSLFTWLKEMNVKGDGKISDIPMLMIDDEADNASINTNKEDVDPTKTNFMIRKIVGLFEKSCYVGYTATPFANIFINPESYDSEAYNELFPKDFIYCLDSPTTYFGPDKVFIDDVTSEKILHRIIDAEGFISLTHKKDEQISELPPSLYQAINSFILVRCIRNLRGHVNKHCSMMINVSRFIDIQNTVKSLVSQYTKSLEESILANYKMPNDIAKNSKHMAELNELFNKEFTNCGFDWPQVKDNLYGVFKTLKSVVINGKSQDNLDYAEYKNEGLSVIAVGGLSLSRGLTIEGLCISYMYRNTKMYDTLMQMGRWFGYRAGYEDLCRVYLSDDSIEWYAHIASATEELRSQVKQMRRDKLSPKQFGLYVKKHPDQLLITAVNKMRSGEDLVIQQNYCGKLIESDILPFSSVLNEKNISLISNYWKQGFGNGLNCIQKTNKGWFIKDVDTEQIENFLQDFQAHSKFAFKKSNALKYLREISDICPKSDILLISVGSDNNLENFTLGVQTRKSAKLFKDGQYWKTAKSRVASKLDEMLGLEDEKLEQAKSNCSNNNISDWDYRNVRSKPLLMIHLLEFYEHNESNPIENDEIRHSVPAFGISFPTNLHTKSIEIKVNKVWLESFMGSVYDTPDEEDDWDE</sequence>